<dbReference type="EMBL" id="BGZK01000758">
    <property type="protein sequence ID" value="GBP59330.1"/>
    <property type="molecule type" value="Genomic_DNA"/>
</dbReference>
<reference evidence="1 2" key="1">
    <citation type="journal article" date="2019" name="Commun. Biol.">
        <title>The bagworm genome reveals a unique fibroin gene that provides high tensile strength.</title>
        <authorList>
            <person name="Kono N."/>
            <person name="Nakamura H."/>
            <person name="Ohtoshi R."/>
            <person name="Tomita M."/>
            <person name="Numata K."/>
            <person name="Arakawa K."/>
        </authorList>
    </citation>
    <scope>NUCLEOTIDE SEQUENCE [LARGE SCALE GENOMIC DNA]</scope>
</reference>
<protein>
    <submittedName>
        <fullName evidence="1">Uncharacterized protein</fullName>
    </submittedName>
</protein>
<organism evidence="1 2">
    <name type="scientific">Eumeta variegata</name>
    <name type="common">Bagworm moth</name>
    <name type="synonym">Eumeta japonica</name>
    <dbReference type="NCBI Taxonomy" id="151549"/>
    <lineage>
        <taxon>Eukaryota</taxon>
        <taxon>Metazoa</taxon>
        <taxon>Ecdysozoa</taxon>
        <taxon>Arthropoda</taxon>
        <taxon>Hexapoda</taxon>
        <taxon>Insecta</taxon>
        <taxon>Pterygota</taxon>
        <taxon>Neoptera</taxon>
        <taxon>Endopterygota</taxon>
        <taxon>Lepidoptera</taxon>
        <taxon>Glossata</taxon>
        <taxon>Ditrysia</taxon>
        <taxon>Tineoidea</taxon>
        <taxon>Psychidae</taxon>
        <taxon>Oiketicinae</taxon>
        <taxon>Eumeta</taxon>
    </lineage>
</organism>
<name>A0A4C1X8F9_EUMVA</name>
<keyword evidence="2" id="KW-1185">Reference proteome</keyword>
<dbReference type="Proteomes" id="UP000299102">
    <property type="component" value="Unassembled WGS sequence"/>
</dbReference>
<comment type="caution">
    <text evidence="1">The sequence shown here is derived from an EMBL/GenBank/DDBJ whole genome shotgun (WGS) entry which is preliminary data.</text>
</comment>
<sequence length="143" mass="16025">MKSRLSLGLRFGSTSTPSLALIRRLDARAPMKVTHCRRAVRRAASTTTRSFAYAVFLPKTSFEYVSAIISHAVLRRRRLGRRRYRAPLTDTTKPPLIYIARADKIVSVPLADSPSITYPIPTWKANKALVTLGLRVPMEAMIT</sequence>
<evidence type="ECO:0000313" key="2">
    <source>
        <dbReference type="Proteomes" id="UP000299102"/>
    </source>
</evidence>
<proteinExistence type="predicted"/>
<gene>
    <name evidence="1" type="ORF">EVAR_40716_1</name>
</gene>
<evidence type="ECO:0000313" key="1">
    <source>
        <dbReference type="EMBL" id="GBP59330.1"/>
    </source>
</evidence>
<accession>A0A4C1X8F9</accession>
<dbReference type="AlphaFoldDB" id="A0A4C1X8F9"/>